<evidence type="ECO:0000313" key="3">
    <source>
        <dbReference type="Proteomes" id="UP000225889"/>
    </source>
</evidence>
<dbReference type="EMBL" id="PDYF01000022">
    <property type="protein sequence ID" value="PHU34458.1"/>
    <property type="molecule type" value="Genomic_DNA"/>
</dbReference>
<dbReference type="AlphaFoldDB" id="A0A2G3DTW2"/>
<protein>
    <recommendedName>
        <fullName evidence="4">DUF5082 domain-containing protein</fullName>
    </recommendedName>
</protein>
<name>A0A2G3DTW2_9FIRM</name>
<evidence type="ECO:0008006" key="4">
    <source>
        <dbReference type="Google" id="ProtNLM"/>
    </source>
</evidence>
<accession>A0A2G3DTW2</accession>
<feature type="non-terminal residue" evidence="2">
    <location>
        <position position="86"/>
    </location>
</feature>
<gene>
    <name evidence="2" type="ORF">CSX01_09985</name>
</gene>
<proteinExistence type="predicted"/>
<sequence>MGRKSDLRAEIGRLRGRISEYQRNISDLLSRSERIRSKYNEIDFTNRRESVHDSAGSGAWTGQLNDEMQQRQAVMVQSTSGRLNEV</sequence>
<dbReference type="RefSeq" id="WP_143484014.1">
    <property type="nucleotide sequence ID" value="NZ_PDYF01000022.1"/>
</dbReference>
<dbReference type="Proteomes" id="UP000225889">
    <property type="component" value="Unassembled WGS sequence"/>
</dbReference>
<evidence type="ECO:0000313" key="2">
    <source>
        <dbReference type="EMBL" id="PHU34458.1"/>
    </source>
</evidence>
<comment type="caution">
    <text evidence="2">The sequence shown here is derived from an EMBL/GenBank/DDBJ whole genome shotgun (WGS) entry which is preliminary data.</text>
</comment>
<feature type="coiled-coil region" evidence="1">
    <location>
        <begin position="4"/>
        <end position="38"/>
    </location>
</feature>
<evidence type="ECO:0000256" key="1">
    <source>
        <dbReference type="SAM" id="Coils"/>
    </source>
</evidence>
<reference evidence="2 3" key="1">
    <citation type="submission" date="2017-10" db="EMBL/GenBank/DDBJ databases">
        <title>Resolving the taxonomy of Roseburia spp., Eubacterium rectale and Agathobacter spp. through phylogenomic analysis.</title>
        <authorList>
            <person name="Sheridan P.O."/>
            <person name="Walker A.W."/>
            <person name="Duncan S.H."/>
            <person name="Scott K.P."/>
            <person name="Toole P.W.O."/>
            <person name="Luis P."/>
            <person name="Flint H.J."/>
        </authorList>
    </citation>
    <scope>NUCLEOTIDE SEQUENCE [LARGE SCALE GENOMIC DNA]</scope>
    <source>
        <strain evidence="2 3">JK626</strain>
    </source>
</reference>
<organism evidence="2 3">
    <name type="scientific">Pseudobutyrivibrio ruminis</name>
    <dbReference type="NCBI Taxonomy" id="46206"/>
    <lineage>
        <taxon>Bacteria</taxon>
        <taxon>Bacillati</taxon>
        <taxon>Bacillota</taxon>
        <taxon>Clostridia</taxon>
        <taxon>Lachnospirales</taxon>
        <taxon>Lachnospiraceae</taxon>
        <taxon>Pseudobutyrivibrio</taxon>
    </lineage>
</organism>
<keyword evidence="1" id="KW-0175">Coiled coil</keyword>
<reference evidence="2 3" key="2">
    <citation type="submission" date="2017-10" db="EMBL/GenBank/DDBJ databases">
        <authorList>
            <person name="Banno H."/>
            <person name="Chua N.-H."/>
        </authorList>
    </citation>
    <scope>NUCLEOTIDE SEQUENCE [LARGE SCALE GENOMIC DNA]</scope>
    <source>
        <strain evidence="2 3">JK626</strain>
    </source>
</reference>